<sequence length="141" mass="15480">MRKRLIRAVLVLVLGTGLCAGAWAVQPVRTVLLESFTRQQSSFIELYFTENPRFDGASVLAPFALNDHGSGARTLHVKLTVEAKDGKVLATETYKVEPRQGAAVAVTARVRAKGADVDMIRLSLVDHPQTLHFRFGQPPEL</sequence>
<dbReference type="Proteomes" id="UP001382904">
    <property type="component" value="Unassembled WGS sequence"/>
</dbReference>
<protein>
    <recommendedName>
        <fullName evidence="3">DUF4426 domain-containing protein</fullName>
    </recommendedName>
</protein>
<dbReference type="EMBL" id="JBBKAM010000002">
    <property type="protein sequence ID" value="MEJ8640812.1"/>
    <property type="molecule type" value="Genomic_DNA"/>
</dbReference>
<evidence type="ECO:0008006" key="3">
    <source>
        <dbReference type="Google" id="ProtNLM"/>
    </source>
</evidence>
<reference evidence="1 2" key="1">
    <citation type="submission" date="2024-03" db="EMBL/GenBank/DDBJ databases">
        <title>Novel Streptomyces species of biotechnological and ecological value are a feature of Machair soil.</title>
        <authorList>
            <person name="Prole J.R."/>
            <person name="Goodfellow M."/>
            <person name="Allenby N."/>
            <person name="Ward A.C."/>
        </authorList>
    </citation>
    <scope>NUCLEOTIDE SEQUENCE [LARGE SCALE GENOMIC DNA]</scope>
    <source>
        <strain evidence="1 2">MS1.HAVA.3</strain>
    </source>
</reference>
<evidence type="ECO:0000313" key="2">
    <source>
        <dbReference type="Proteomes" id="UP001382904"/>
    </source>
</evidence>
<accession>A0ABU8TYW7</accession>
<evidence type="ECO:0000313" key="1">
    <source>
        <dbReference type="EMBL" id="MEJ8640812.1"/>
    </source>
</evidence>
<name>A0ABU8TYW7_9ACTN</name>
<organism evidence="1 2">
    <name type="scientific">Streptomyces caledonius</name>
    <dbReference type="NCBI Taxonomy" id="3134107"/>
    <lineage>
        <taxon>Bacteria</taxon>
        <taxon>Bacillati</taxon>
        <taxon>Actinomycetota</taxon>
        <taxon>Actinomycetes</taxon>
        <taxon>Kitasatosporales</taxon>
        <taxon>Streptomycetaceae</taxon>
        <taxon>Streptomyces</taxon>
    </lineage>
</organism>
<gene>
    <name evidence="1" type="ORF">WKI68_03780</name>
</gene>
<comment type="caution">
    <text evidence="1">The sequence shown here is derived from an EMBL/GenBank/DDBJ whole genome shotgun (WGS) entry which is preliminary data.</text>
</comment>
<keyword evidence="2" id="KW-1185">Reference proteome</keyword>
<proteinExistence type="predicted"/>